<reference evidence="3" key="1">
    <citation type="submission" date="2024-02" db="UniProtKB">
        <authorList>
            <consortium name="WormBaseParasite"/>
        </authorList>
    </citation>
    <scope>IDENTIFICATION</scope>
</reference>
<dbReference type="AlphaFoldDB" id="A0AAF3EJZ6"/>
<keyword evidence="1" id="KW-0472">Membrane</keyword>
<proteinExistence type="predicted"/>
<protein>
    <submittedName>
        <fullName evidence="3">Uncharacterized protein</fullName>
    </submittedName>
</protein>
<evidence type="ECO:0000313" key="2">
    <source>
        <dbReference type="Proteomes" id="UP000887575"/>
    </source>
</evidence>
<evidence type="ECO:0000313" key="3">
    <source>
        <dbReference type="WBParaSite" id="MBELARI_LOCUS14340"/>
    </source>
</evidence>
<dbReference type="WBParaSite" id="MBELARI_LOCUS14340">
    <property type="protein sequence ID" value="MBELARI_LOCUS14340"/>
    <property type="gene ID" value="MBELARI_LOCUS14340"/>
</dbReference>
<evidence type="ECO:0000256" key="1">
    <source>
        <dbReference type="SAM" id="Phobius"/>
    </source>
</evidence>
<keyword evidence="1" id="KW-0812">Transmembrane</keyword>
<keyword evidence="2" id="KW-1185">Reference proteome</keyword>
<organism evidence="2 3">
    <name type="scientific">Mesorhabditis belari</name>
    <dbReference type="NCBI Taxonomy" id="2138241"/>
    <lineage>
        <taxon>Eukaryota</taxon>
        <taxon>Metazoa</taxon>
        <taxon>Ecdysozoa</taxon>
        <taxon>Nematoda</taxon>
        <taxon>Chromadorea</taxon>
        <taxon>Rhabditida</taxon>
        <taxon>Rhabditina</taxon>
        <taxon>Rhabditomorpha</taxon>
        <taxon>Rhabditoidea</taxon>
        <taxon>Rhabditidae</taxon>
        <taxon>Mesorhabditinae</taxon>
        <taxon>Mesorhabditis</taxon>
    </lineage>
</organism>
<sequence length="298" mass="34264">MTITSVWADKKTCPTKSYDLYVFLLLASENEEPDEHFKLISKILQPCIETENAKNNSYFTILSNDPKAYDRNPISIFDNFTAVINSMHYQKTYWPSKEYLYGAMESFEMVESQNRSNFQKVIYLITDAKAQDVDRVDATFWQNLVSFANANTDPKITSIFRVIFTKTGLIEGTKTQLLLDSVSDAAKEYFRYDYGDLLKQPNVSDNYGLCAPLPPSSTLPSFPKFKEMSAVWIVLIALGGTFLFLFVAIVCMCTCCRRYCWCPDFGGINWTKNVGEQLRERIYDETERFTIQVRGKVN</sequence>
<keyword evidence="1" id="KW-1133">Transmembrane helix</keyword>
<dbReference type="Proteomes" id="UP000887575">
    <property type="component" value="Unassembled WGS sequence"/>
</dbReference>
<name>A0AAF3EJZ6_9BILA</name>
<feature type="transmembrane region" description="Helical" evidence="1">
    <location>
        <begin position="230"/>
        <end position="250"/>
    </location>
</feature>
<accession>A0AAF3EJZ6</accession>